<organism evidence="2 3">
    <name type="scientific">Apatococcus lobatus</name>
    <dbReference type="NCBI Taxonomy" id="904363"/>
    <lineage>
        <taxon>Eukaryota</taxon>
        <taxon>Viridiplantae</taxon>
        <taxon>Chlorophyta</taxon>
        <taxon>core chlorophytes</taxon>
        <taxon>Trebouxiophyceae</taxon>
        <taxon>Chlorellales</taxon>
        <taxon>Chlorellaceae</taxon>
        <taxon>Apatococcus</taxon>
    </lineage>
</organism>
<protein>
    <submittedName>
        <fullName evidence="2">Uncharacterized protein</fullName>
    </submittedName>
</protein>
<feature type="region of interest" description="Disordered" evidence="1">
    <location>
        <begin position="50"/>
        <end position="69"/>
    </location>
</feature>
<comment type="caution">
    <text evidence="2">The sequence shown here is derived from an EMBL/GenBank/DDBJ whole genome shotgun (WGS) entry which is preliminary data.</text>
</comment>
<gene>
    <name evidence="2" type="ORF">WJX74_005075</name>
</gene>
<reference evidence="2 3" key="1">
    <citation type="journal article" date="2024" name="Nat. Commun.">
        <title>Phylogenomics reveals the evolutionary origins of lichenization in chlorophyte algae.</title>
        <authorList>
            <person name="Puginier C."/>
            <person name="Libourel C."/>
            <person name="Otte J."/>
            <person name="Skaloud P."/>
            <person name="Haon M."/>
            <person name="Grisel S."/>
            <person name="Petersen M."/>
            <person name="Berrin J.G."/>
            <person name="Delaux P.M."/>
            <person name="Dal Grande F."/>
            <person name="Keller J."/>
        </authorList>
    </citation>
    <scope>NUCLEOTIDE SEQUENCE [LARGE SCALE GENOMIC DNA]</scope>
    <source>
        <strain evidence="2 3">SAG 2145</strain>
    </source>
</reference>
<dbReference type="EMBL" id="JALJOS010000005">
    <property type="protein sequence ID" value="KAK9838877.1"/>
    <property type="molecule type" value="Genomic_DNA"/>
</dbReference>
<keyword evidence="3" id="KW-1185">Reference proteome</keyword>
<accession>A0AAW1RZW4</accession>
<name>A0AAW1RZW4_9CHLO</name>
<dbReference type="AlphaFoldDB" id="A0AAW1RZW4"/>
<proteinExistence type="predicted"/>
<dbReference type="Proteomes" id="UP001438707">
    <property type="component" value="Unassembled WGS sequence"/>
</dbReference>
<sequence>MATMLSFAYLEQDLPKHCVQESSWARLHNAAGISTCSLRSAAHTLHSTCSEPMRQAARTSRPSSIPPVQSSARPVAILTYGNWY</sequence>
<evidence type="ECO:0000313" key="3">
    <source>
        <dbReference type="Proteomes" id="UP001438707"/>
    </source>
</evidence>
<evidence type="ECO:0000313" key="2">
    <source>
        <dbReference type="EMBL" id="KAK9838877.1"/>
    </source>
</evidence>
<evidence type="ECO:0000256" key="1">
    <source>
        <dbReference type="SAM" id="MobiDB-lite"/>
    </source>
</evidence>
<feature type="compositionally biased region" description="Polar residues" evidence="1">
    <location>
        <begin position="57"/>
        <end position="69"/>
    </location>
</feature>